<accession>A0A2A2FCT8</accession>
<protein>
    <submittedName>
        <fullName evidence="2">Exopolysaccharide biosynthesis protein exod</fullName>
    </submittedName>
</protein>
<dbReference type="Proteomes" id="UP000218896">
    <property type="component" value="Unassembled WGS sequence"/>
</dbReference>
<feature type="transmembrane region" description="Helical" evidence="1">
    <location>
        <begin position="167"/>
        <end position="184"/>
    </location>
</feature>
<organism evidence="2 3">
    <name type="scientific">Halovibrio salipaludis</name>
    <dbReference type="NCBI Taxonomy" id="2032626"/>
    <lineage>
        <taxon>Bacteria</taxon>
        <taxon>Pseudomonadati</taxon>
        <taxon>Pseudomonadota</taxon>
        <taxon>Gammaproteobacteria</taxon>
        <taxon>Oceanospirillales</taxon>
        <taxon>Halomonadaceae</taxon>
        <taxon>Halovibrio</taxon>
    </lineage>
</organism>
<dbReference type="OrthoDB" id="8635607at2"/>
<keyword evidence="1" id="KW-0472">Membrane</keyword>
<keyword evidence="1" id="KW-0812">Transmembrane</keyword>
<dbReference type="PANTHER" id="PTHR41795:SF1">
    <property type="entry name" value="EXOPOLYSACCHARIDE SYNTHESIS PROTEIN"/>
    <property type="match status" value="1"/>
</dbReference>
<evidence type="ECO:0000256" key="1">
    <source>
        <dbReference type="SAM" id="Phobius"/>
    </source>
</evidence>
<evidence type="ECO:0000313" key="2">
    <source>
        <dbReference type="EMBL" id="PAU82432.1"/>
    </source>
</evidence>
<feature type="transmembrane region" description="Helical" evidence="1">
    <location>
        <begin position="142"/>
        <end position="160"/>
    </location>
</feature>
<dbReference type="Pfam" id="PF06055">
    <property type="entry name" value="ExoD"/>
    <property type="match status" value="1"/>
</dbReference>
<keyword evidence="1" id="KW-1133">Transmembrane helix</keyword>
<dbReference type="EMBL" id="NSKD01000001">
    <property type="protein sequence ID" value="PAU82432.1"/>
    <property type="molecule type" value="Genomic_DNA"/>
</dbReference>
<comment type="caution">
    <text evidence="2">The sequence shown here is derived from an EMBL/GenBank/DDBJ whole genome shotgun (WGS) entry which is preliminary data.</text>
</comment>
<gene>
    <name evidence="2" type="ORF">CK501_04650</name>
</gene>
<dbReference type="PANTHER" id="PTHR41795">
    <property type="entry name" value="EXOPOLYSACCHARIDE SYNTHESIS PROTEIN"/>
    <property type="match status" value="1"/>
</dbReference>
<keyword evidence="3" id="KW-1185">Reference proteome</keyword>
<proteinExistence type="predicted"/>
<reference evidence="2 3" key="1">
    <citation type="submission" date="2017-08" db="EMBL/GenBank/DDBJ databases">
        <title>Halovibrio sewagensis sp. nov., isolated from wastewater of high salinity.</title>
        <authorList>
            <person name="Dong X."/>
            <person name="Zhang G."/>
        </authorList>
    </citation>
    <scope>NUCLEOTIDE SEQUENCE [LARGE SCALE GENOMIC DNA]</scope>
    <source>
        <strain evidence="2 3">YL5-2</strain>
    </source>
</reference>
<dbReference type="AlphaFoldDB" id="A0A2A2FCT8"/>
<dbReference type="InterPro" id="IPR010331">
    <property type="entry name" value="ExoD"/>
</dbReference>
<sequence>MGITDVLLRVRAQTDTEQVPVDTLITALESRGFGPLLLAPALLALLPTGAIPGVPSVCGILIFLIAIQGSLGRRSPWVPRRLRELSIHRQNLIRAIDRAQPVTRRIDRLFSHRLSLLTHPWANSLIFLACAVSGLTMIPLELIPFAAAAPALAITLAAIGISTRDGLVILGAGLAAAGALYLLVTNWPF</sequence>
<name>A0A2A2FCT8_9GAMM</name>
<feature type="transmembrane region" description="Helical" evidence="1">
    <location>
        <begin position="114"/>
        <end position="136"/>
    </location>
</feature>
<dbReference type="PIRSF" id="PIRSF033239">
    <property type="entry name" value="ExoD"/>
    <property type="match status" value="1"/>
</dbReference>
<evidence type="ECO:0000313" key="3">
    <source>
        <dbReference type="Proteomes" id="UP000218896"/>
    </source>
</evidence>
<feature type="transmembrane region" description="Helical" evidence="1">
    <location>
        <begin position="41"/>
        <end position="67"/>
    </location>
</feature>